<keyword evidence="3" id="KW-1185">Reference proteome</keyword>
<dbReference type="EC" id="4.1.3.27" evidence="2"/>
<dbReference type="Gene3D" id="3.60.120.10">
    <property type="entry name" value="Anthranilate synthase"/>
    <property type="match status" value="1"/>
</dbReference>
<dbReference type="InterPro" id="IPR005801">
    <property type="entry name" value="ADC_synthase"/>
</dbReference>
<accession>A0ABR9U027</accession>
<comment type="caution">
    <text evidence="2">The sequence shown here is derived from an EMBL/GenBank/DDBJ whole genome shotgun (WGS) entry which is preliminary data.</text>
</comment>
<organism evidence="2 3">
    <name type="scientific">Nostoc cf. edaphicum LEGE 07299</name>
    <dbReference type="NCBI Taxonomy" id="2777974"/>
    <lineage>
        <taxon>Bacteria</taxon>
        <taxon>Bacillati</taxon>
        <taxon>Cyanobacteriota</taxon>
        <taxon>Cyanophyceae</taxon>
        <taxon>Nostocales</taxon>
        <taxon>Nostocaceae</taxon>
        <taxon>Nostoc</taxon>
    </lineage>
</organism>
<protein>
    <submittedName>
        <fullName evidence="2">Anthranilate synthase component I</fullName>
        <ecNumber evidence="2">4.1.3.27</ecNumber>
    </submittedName>
</protein>
<sequence>MVFDSRSYKTLGGVNVYRSITEVKMDTALDDILFHLNSQRGGLLRSSYEYPGRYKRWAIGFVNPPLELATQDNAFTLIALNERGQVLLPFLLEHLSQSEQIENITQEDNCIVGFIKPSEKLFTEEERSKQPSSFTVVREILYTFSSQEDEHLGLYGAFGYDLVFQFEPITQHLDRPTDQRDLVLYLPDELIVVDYYQ</sequence>
<dbReference type="GO" id="GO:0004049">
    <property type="term" value="F:anthranilate synthase activity"/>
    <property type="evidence" value="ECO:0007669"/>
    <property type="project" value="UniProtKB-EC"/>
</dbReference>
<dbReference type="Proteomes" id="UP000647836">
    <property type="component" value="Unassembled WGS sequence"/>
</dbReference>
<evidence type="ECO:0000259" key="1">
    <source>
        <dbReference type="Pfam" id="PF04715"/>
    </source>
</evidence>
<keyword evidence="2" id="KW-0456">Lyase</keyword>
<evidence type="ECO:0000313" key="3">
    <source>
        <dbReference type="Proteomes" id="UP000647836"/>
    </source>
</evidence>
<dbReference type="EMBL" id="JADEXF010000337">
    <property type="protein sequence ID" value="MBE9105635.1"/>
    <property type="molecule type" value="Genomic_DNA"/>
</dbReference>
<dbReference type="Pfam" id="PF04715">
    <property type="entry name" value="Anth_synt_I_N"/>
    <property type="match status" value="1"/>
</dbReference>
<dbReference type="SUPFAM" id="SSF56322">
    <property type="entry name" value="ADC synthase"/>
    <property type="match status" value="1"/>
</dbReference>
<reference evidence="2 3" key="1">
    <citation type="submission" date="2020-10" db="EMBL/GenBank/DDBJ databases">
        <authorList>
            <person name="Castelo-Branco R."/>
            <person name="Eusebio N."/>
            <person name="Adriana R."/>
            <person name="Vieira A."/>
            <person name="Brugerolle De Fraissinette N."/>
            <person name="Rezende De Castro R."/>
            <person name="Schneider M.P."/>
            <person name="Vasconcelos V."/>
            <person name="Leao P.N."/>
        </authorList>
    </citation>
    <scope>NUCLEOTIDE SEQUENCE [LARGE SCALE GENOMIC DNA]</scope>
    <source>
        <strain evidence="2 3">LEGE 07299</strain>
    </source>
</reference>
<dbReference type="InterPro" id="IPR006805">
    <property type="entry name" value="Anth_synth_I_N"/>
</dbReference>
<gene>
    <name evidence="2" type="ORF">IQ229_11980</name>
</gene>
<name>A0ABR9U027_9NOSO</name>
<feature type="domain" description="Anthranilate synthase component I N-terminal" evidence="1">
    <location>
        <begin position="41"/>
        <end position="195"/>
    </location>
</feature>
<evidence type="ECO:0000313" key="2">
    <source>
        <dbReference type="EMBL" id="MBE9105635.1"/>
    </source>
</evidence>
<feature type="non-terminal residue" evidence="2">
    <location>
        <position position="197"/>
    </location>
</feature>
<proteinExistence type="predicted"/>